<feature type="compositionally biased region" description="Basic and acidic residues" evidence="4">
    <location>
        <begin position="346"/>
        <end position="356"/>
    </location>
</feature>
<dbReference type="InterPro" id="IPR043128">
    <property type="entry name" value="Rev_trsase/Diguanyl_cyclase"/>
</dbReference>
<dbReference type="EMBL" id="AP014545">
    <property type="protein sequence ID" value="BBB26466.1"/>
    <property type="molecule type" value="Genomic_DNA"/>
</dbReference>
<dbReference type="GO" id="GO:0043709">
    <property type="term" value="P:cell adhesion involved in single-species biofilm formation"/>
    <property type="evidence" value="ECO:0007669"/>
    <property type="project" value="TreeGrafter"/>
</dbReference>
<evidence type="ECO:0000256" key="5">
    <source>
        <dbReference type="SAM" id="Phobius"/>
    </source>
</evidence>
<dbReference type="GO" id="GO:0052621">
    <property type="term" value="F:diguanylate cyclase activity"/>
    <property type="evidence" value="ECO:0007669"/>
    <property type="project" value="UniProtKB-EC"/>
</dbReference>
<feature type="region of interest" description="Disordered" evidence="4">
    <location>
        <begin position="340"/>
        <end position="369"/>
    </location>
</feature>
<keyword evidence="8" id="KW-1185">Reference proteome</keyword>
<comment type="cofactor">
    <cofactor evidence="1">
        <name>Mg(2+)</name>
        <dbReference type="ChEBI" id="CHEBI:18420"/>
    </cofactor>
</comment>
<sequence length="427" mass="47881">MLLYNLQKILKLMLPGFILLSLSPFIHSQLNNLTFGQQQLLGYIPPLLALLSLTLCISFNQSRLLLSTLNLTGLFLLIQDQLQSSLNQPGNFVLFSLVSLLFPVLQLFIAFIPERGLSLRWILRYTPVVLSGYAILWLAAQSNALAHWLTSLPMGLIQMFADPYLLSQWTTFAFSLSILLSLLILWFRGTLADACLVLVTLAVAVMLALFSESNISALSSSLSLILILFTVLFNSYSMAFIDELTGLPGRRALENTLNSAGRHYTLAMVDIDHFKKFNDTYGHDVGDQVLRMVASQMRQAARGATVYRYGGEEFTIVFKRMDEVKAIEIAEKVRTSVAEYPMQIRDQNRPGDEKQGRKQRGRKNKDDGTAQVTISIGLCQKMNDHKDSQSVIKQADEALYLAKQQGRNRSVACHIAQPRKRRTVAAT</sequence>
<dbReference type="Pfam" id="PF00990">
    <property type="entry name" value="GGDEF"/>
    <property type="match status" value="2"/>
</dbReference>
<dbReference type="PANTHER" id="PTHR45138">
    <property type="entry name" value="REGULATORY COMPONENTS OF SENSORY TRANSDUCTION SYSTEM"/>
    <property type="match status" value="1"/>
</dbReference>
<dbReference type="Gene3D" id="3.30.70.270">
    <property type="match status" value="1"/>
</dbReference>
<dbReference type="KEGG" id="ajp:AMJAP_1875"/>
<evidence type="ECO:0000256" key="3">
    <source>
        <dbReference type="ARBA" id="ARBA00034247"/>
    </source>
</evidence>
<evidence type="ECO:0000256" key="2">
    <source>
        <dbReference type="ARBA" id="ARBA00012528"/>
    </source>
</evidence>
<keyword evidence="5" id="KW-1133">Transmembrane helix</keyword>
<dbReference type="PROSITE" id="PS50887">
    <property type="entry name" value="GGDEF"/>
    <property type="match status" value="1"/>
</dbReference>
<dbReference type="EC" id="2.7.7.65" evidence="2"/>
<dbReference type="PANTHER" id="PTHR45138:SF9">
    <property type="entry name" value="DIGUANYLATE CYCLASE DGCM-RELATED"/>
    <property type="match status" value="1"/>
</dbReference>
<keyword evidence="5" id="KW-0812">Transmembrane</keyword>
<feature type="domain" description="GGDEF" evidence="6">
    <location>
        <begin position="262"/>
        <end position="415"/>
    </location>
</feature>
<feature type="transmembrane region" description="Helical" evidence="5">
    <location>
        <begin position="125"/>
        <end position="149"/>
    </location>
</feature>
<dbReference type="GO" id="GO:1902201">
    <property type="term" value="P:negative regulation of bacterial-type flagellum-dependent cell motility"/>
    <property type="evidence" value="ECO:0007669"/>
    <property type="project" value="TreeGrafter"/>
</dbReference>
<dbReference type="Proteomes" id="UP000595663">
    <property type="component" value="Chromosome"/>
</dbReference>
<comment type="catalytic activity">
    <reaction evidence="3">
        <text>2 GTP = 3',3'-c-di-GMP + 2 diphosphate</text>
        <dbReference type="Rhea" id="RHEA:24898"/>
        <dbReference type="ChEBI" id="CHEBI:33019"/>
        <dbReference type="ChEBI" id="CHEBI:37565"/>
        <dbReference type="ChEBI" id="CHEBI:58805"/>
        <dbReference type="EC" id="2.7.7.65"/>
    </reaction>
</comment>
<dbReference type="SUPFAM" id="SSF55073">
    <property type="entry name" value="Nucleotide cyclase"/>
    <property type="match status" value="1"/>
</dbReference>
<dbReference type="InterPro" id="IPR000160">
    <property type="entry name" value="GGDEF_dom"/>
</dbReference>
<dbReference type="SMART" id="SM00267">
    <property type="entry name" value="GGDEF"/>
    <property type="match status" value="1"/>
</dbReference>
<keyword evidence="5" id="KW-0472">Membrane</keyword>
<feature type="transmembrane region" description="Helical" evidence="5">
    <location>
        <begin position="169"/>
        <end position="187"/>
    </location>
</feature>
<proteinExistence type="predicted"/>
<protein>
    <recommendedName>
        <fullName evidence="2">diguanylate cyclase</fullName>
        <ecNumber evidence="2">2.7.7.65</ecNumber>
    </recommendedName>
</protein>
<evidence type="ECO:0000256" key="4">
    <source>
        <dbReference type="SAM" id="MobiDB-lite"/>
    </source>
</evidence>
<feature type="transmembrane region" description="Helical" evidence="5">
    <location>
        <begin position="194"/>
        <end position="211"/>
    </location>
</feature>
<feature type="transmembrane region" description="Helical" evidence="5">
    <location>
        <begin position="64"/>
        <end position="80"/>
    </location>
</feature>
<gene>
    <name evidence="7" type="ORF">AMJAP_1875</name>
</gene>
<evidence type="ECO:0000259" key="6">
    <source>
        <dbReference type="PROSITE" id="PS50887"/>
    </source>
</evidence>
<feature type="transmembrane region" description="Helical" evidence="5">
    <location>
        <begin position="92"/>
        <end position="113"/>
    </location>
</feature>
<organism evidence="7 8">
    <name type="scientific">Amphritea japonica ATCC BAA-1530</name>
    <dbReference type="NCBI Taxonomy" id="1278309"/>
    <lineage>
        <taxon>Bacteria</taxon>
        <taxon>Pseudomonadati</taxon>
        <taxon>Pseudomonadota</taxon>
        <taxon>Gammaproteobacteria</taxon>
        <taxon>Oceanospirillales</taxon>
        <taxon>Oceanospirillaceae</taxon>
        <taxon>Amphritea</taxon>
    </lineage>
</organism>
<feature type="transmembrane region" description="Helical" evidence="5">
    <location>
        <begin position="12"/>
        <end position="28"/>
    </location>
</feature>
<accession>A0A7R6PCF4</accession>
<reference evidence="7 8" key="1">
    <citation type="journal article" date="2008" name="Int. J. Syst. Evol. Microbiol.">
        <title>Amphritea japonica sp. nov. and Amphritea balenae sp. nov., isolated from the sediment adjacent to sperm whale carcasses off Kagoshima, Japan.</title>
        <authorList>
            <person name="Miyazaki M."/>
            <person name="Nogi Y."/>
            <person name="Fujiwara Y."/>
            <person name="Kawato M."/>
            <person name="Nagahama T."/>
            <person name="Kubokawa K."/>
            <person name="Horikoshi K."/>
        </authorList>
    </citation>
    <scope>NUCLEOTIDE SEQUENCE [LARGE SCALE GENOMIC DNA]</scope>
    <source>
        <strain evidence="7 8">ATCC BAA-1530</strain>
    </source>
</reference>
<feature type="transmembrane region" description="Helical" evidence="5">
    <location>
        <begin position="40"/>
        <end position="57"/>
    </location>
</feature>
<dbReference type="FunFam" id="3.30.70.270:FF:000001">
    <property type="entry name" value="Diguanylate cyclase domain protein"/>
    <property type="match status" value="1"/>
</dbReference>
<dbReference type="InterPro" id="IPR029787">
    <property type="entry name" value="Nucleotide_cyclase"/>
</dbReference>
<dbReference type="AlphaFoldDB" id="A0A7R6PCF4"/>
<dbReference type="NCBIfam" id="TIGR00254">
    <property type="entry name" value="GGDEF"/>
    <property type="match status" value="1"/>
</dbReference>
<evidence type="ECO:0000313" key="7">
    <source>
        <dbReference type="EMBL" id="BBB26466.1"/>
    </source>
</evidence>
<evidence type="ECO:0000256" key="1">
    <source>
        <dbReference type="ARBA" id="ARBA00001946"/>
    </source>
</evidence>
<dbReference type="InterPro" id="IPR050469">
    <property type="entry name" value="Diguanylate_Cyclase"/>
</dbReference>
<evidence type="ECO:0000313" key="8">
    <source>
        <dbReference type="Proteomes" id="UP000595663"/>
    </source>
</evidence>
<dbReference type="OrthoDB" id="9812260at2"/>
<name>A0A7R6PCF4_9GAMM</name>
<feature type="transmembrane region" description="Helical" evidence="5">
    <location>
        <begin position="217"/>
        <end position="241"/>
    </location>
</feature>
<dbReference type="RefSeq" id="WP_019622206.1">
    <property type="nucleotide sequence ID" value="NZ_AP014545.1"/>
</dbReference>
<dbReference type="GO" id="GO:0005886">
    <property type="term" value="C:plasma membrane"/>
    <property type="evidence" value="ECO:0007669"/>
    <property type="project" value="TreeGrafter"/>
</dbReference>
<dbReference type="CDD" id="cd01949">
    <property type="entry name" value="GGDEF"/>
    <property type="match status" value="1"/>
</dbReference>